<evidence type="ECO:0000313" key="3">
    <source>
        <dbReference type="Proteomes" id="UP001204953"/>
    </source>
</evidence>
<keyword evidence="1" id="KW-0812">Transmembrane</keyword>
<dbReference type="AlphaFoldDB" id="A0AAE3GNQ5"/>
<sequence>MPDRHYLSAAGAIALATNGFREGSVDEWLKNSRDYYLSVHDNYWIKIIVTLYVGSFVRIMMSDEKYHVF</sequence>
<protein>
    <submittedName>
        <fullName evidence="2">Uncharacterized protein</fullName>
    </submittedName>
</protein>
<gene>
    <name evidence="2" type="ORF">NJ959_02060</name>
</gene>
<organism evidence="2 3">
    <name type="scientific">Limnofasciculus baicalensis BBK-W-15</name>
    <dbReference type="NCBI Taxonomy" id="2699891"/>
    <lineage>
        <taxon>Bacteria</taxon>
        <taxon>Bacillati</taxon>
        <taxon>Cyanobacteriota</taxon>
        <taxon>Cyanophyceae</taxon>
        <taxon>Coleofasciculales</taxon>
        <taxon>Coleofasciculaceae</taxon>
        <taxon>Limnofasciculus</taxon>
        <taxon>Limnofasciculus baicalensis</taxon>
    </lineage>
</organism>
<keyword evidence="1" id="KW-1133">Transmembrane helix</keyword>
<dbReference type="RefSeq" id="WP_254010073.1">
    <property type="nucleotide sequence ID" value="NZ_JAMZMM010000010.1"/>
</dbReference>
<comment type="caution">
    <text evidence="2">The sequence shown here is derived from an EMBL/GenBank/DDBJ whole genome shotgun (WGS) entry which is preliminary data.</text>
</comment>
<proteinExistence type="predicted"/>
<dbReference type="Proteomes" id="UP001204953">
    <property type="component" value="Unassembled WGS sequence"/>
</dbReference>
<reference evidence="2" key="1">
    <citation type="submission" date="2022-06" db="EMBL/GenBank/DDBJ databases">
        <title>New cyanobacteria of genus Symplocastrum in benthos of Lake Baikal.</title>
        <authorList>
            <person name="Sorokovikova E."/>
            <person name="Tikhonova I."/>
            <person name="Krasnopeev A."/>
            <person name="Evseev P."/>
            <person name="Gladkikh A."/>
            <person name="Belykh O."/>
        </authorList>
    </citation>
    <scope>NUCLEOTIDE SEQUENCE</scope>
    <source>
        <strain evidence="2">BBK-W-15</strain>
    </source>
</reference>
<feature type="transmembrane region" description="Helical" evidence="1">
    <location>
        <begin position="43"/>
        <end position="61"/>
    </location>
</feature>
<keyword evidence="1" id="KW-0472">Membrane</keyword>
<accession>A0AAE3GNQ5</accession>
<evidence type="ECO:0000256" key="1">
    <source>
        <dbReference type="SAM" id="Phobius"/>
    </source>
</evidence>
<name>A0AAE3GNQ5_9CYAN</name>
<evidence type="ECO:0000313" key="2">
    <source>
        <dbReference type="EMBL" id="MCP2727257.1"/>
    </source>
</evidence>
<dbReference type="EMBL" id="JAMZMM010000010">
    <property type="protein sequence ID" value="MCP2727257.1"/>
    <property type="molecule type" value="Genomic_DNA"/>
</dbReference>
<keyword evidence="3" id="KW-1185">Reference proteome</keyword>